<feature type="compositionally biased region" description="Acidic residues" evidence="1">
    <location>
        <begin position="87"/>
        <end position="111"/>
    </location>
</feature>
<dbReference type="Gene3D" id="3.90.70.200">
    <property type="entry name" value="Plus-3 domain"/>
    <property type="match status" value="1"/>
</dbReference>
<gene>
    <name evidence="3" type="ORF">NliqN6_1694</name>
</gene>
<dbReference type="PROSITE" id="PS51360">
    <property type="entry name" value="PLUS3"/>
    <property type="match status" value="1"/>
</dbReference>
<evidence type="ECO:0000313" key="3">
    <source>
        <dbReference type="EMBL" id="GHJ85292.1"/>
    </source>
</evidence>
<feature type="domain" description="Plus3" evidence="2">
    <location>
        <begin position="417"/>
        <end position="553"/>
    </location>
</feature>
<dbReference type="EMBL" id="BLZA01000011">
    <property type="protein sequence ID" value="GHJ85292.1"/>
    <property type="molecule type" value="Genomic_DNA"/>
</dbReference>
<organism evidence="3 4">
    <name type="scientific">Naganishia liquefaciens</name>
    <dbReference type="NCBI Taxonomy" id="104408"/>
    <lineage>
        <taxon>Eukaryota</taxon>
        <taxon>Fungi</taxon>
        <taxon>Dikarya</taxon>
        <taxon>Basidiomycota</taxon>
        <taxon>Agaricomycotina</taxon>
        <taxon>Tremellomycetes</taxon>
        <taxon>Filobasidiales</taxon>
        <taxon>Filobasidiaceae</taxon>
        <taxon>Naganishia</taxon>
    </lineage>
</organism>
<feature type="compositionally biased region" description="Acidic residues" evidence="1">
    <location>
        <begin position="274"/>
        <end position="301"/>
    </location>
</feature>
<keyword evidence="4" id="KW-1185">Reference proteome</keyword>
<proteinExistence type="predicted"/>
<protein>
    <recommendedName>
        <fullName evidence="2">Plus3 domain-containing protein</fullName>
    </recommendedName>
</protein>
<dbReference type="Pfam" id="PF03126">
    <property type="entry name" value="Plus-3"/>
    <property type="match status" value="1"/>
</dbReference>
<dbReference type="SUPFAM" id="SSF159042">
    <property type="entry name" value="Plus3-like"/>
    <property type="match status" value="1"/>
</dbReference>
<feature type="compositionally biased region" description="Basic and acidic residues" evidence="1">
    <location>
        <begin position="328"/>
        <end position="350"/>
    </location>
</feature>
<feature type="compositionally biased region" description="Acidic residues" evidence="1">
    <location>
        <begin position="1"/>
        <end position="10"/>
    </location>
</feature>
<evidence type="ECO:0000259" key="2">
    <source>
        <dbReference type="PROSITE" id="PS51360"/>
    </source>
</evidence>
<feature type="region of interest" description="Disordered" evidence="1">
    <location>
        <begin position="239"/>
        <end position="423"/>
    </location>
</feature>
<feature type="compositionally biased region" description="Polar residues" evidence="1">
    <location>
        <begin position="572"/>
        <end position="581"/>
    </location>
</feature>
<dbReference type="AlphaFoldDB" id="A0A8H3TQD0"/>
<feature type="compositionally biased region" description="Low complexity" evidence="1">
    <location>
        <begin position="146"/>
        <end position="157"/>
    </location>
</feature>
<feature type="compositionally biased region" description="Basic and acidic residues" evidence="1">
    <location>
        <begin position="582"/>
        <end position="592"/>
    </location>
</feature>
<evidence type="ECO:0000313" key="4">
    <source>
        <dbReference type="Proteomes" id="UP000620104"/>
    </source>
</evidence>
<dbReference type="OrthoDB" id="166375at2759"/>
<dbReference type="Proteomes" id="UP000620104">
    <property type="component" value="Unassembled WGS sequence"/>
</dbReference>
<accession>A0A8H3TQD0</accession>
<dbReference type="SMART" id="SM00719">
    <property type="entry name" value="Plus3"/>
    <property type="match status" value="1"/>
</dbReference>
<evidence type="ECO:0000256" key="1">
    <source>
        <dbReference type="SAM" id="MobiDB-lite"/>
    </source>
</evidence>
<sequence length="741" mass="82821">MSDIDEDILDLAEPSAASDSSRSKNRKRKGGNASASSKNRTTKKRKVELSKETIDDDDDETEDEIPQRDPSRLSPPGGEYDRKTGDVSDDVEDDEEYDEDDADEMDLESEDGYSAPPPGTHLKEERTASTASAKRPVVPKRESSNAKKPNASAAKKASAAKEKAAGKAVGRAVKKVAGGASAKNVAKAKSKVAANPNIPYPLEGKYKDEDDREHLLNLPEIEREQILADRAEERQKHLDSLALGELYKATRGDEADDDIEEPVQNSVPEPAAAAEDDESEAMDLVDSDEDAEGEPENEAEDLGQRRVAKPEHKNRAMAALNEKRKQRADRAERRQRGSRSPTRDRVRDMFSDEDSDGTYGQKPRNGKNKSSRRDDYDEYSEDDDFTRHKRDSRERRGDSAKAKERRGGESRSTRADQPRVEDLNMARLSRMDLAEYKHRNFFEAMLKGAYVKCPAGRDEKGQTKYRCFVVLGLTPESSTYDMEHKGKMLPENRKLSVQYGRAKSTMRMCDVSNKPFDSMEIYRWWSTMNVDDQDVPTADELMQKAQSLEKQRNTLVTDEEIKARVQALQQLSRPTQSQLTMERSRLESEKSLASRRGDLEAVAELEEKLRELTHSLSAVRRKSLEDKQEDDLAKKLAIVNEKNRKAALANSRRAHQAQLESRKHLEEGKMYDPSARVKMRLKQHDAAMPKTLAEKQAQGSGSTAVTDLTAENKAAAESAAKAAVLSTASGALAVELDLGDF</sequence>
<dbReference type="GO" id="GO:0003677">
    <property type="term" value="F:DNA binding"/>
    <property type="evidence" value="ECO:0007669"/>
    <property type="project" value="InterPro"/>
</dbReference>
<feature type="compositionally biased region" description="Acidic residues" evidence="1">
    <location>
        <begin position="54"/>
        <end position="64"/>
    </location>
</feature>
<reference evidence="3" key="1">
    <citation type="submission" date="2020-07" db="EMBL/GenBank/DDBJ databases">
        <title>Draft Genome Sequence of a Deep-Sea Yeast, Naganishia (Cryptococcus) liquefaciens strain N6.</title>
        <authorList>
            <person name="Han Y.W."/>
            <person name="Kajitani R."/>
            <person name="Morimoto H."/>
            <person name="Parhat M."/>
            <person name="Tsubouchi H."/>
            <person name="Bakenova O."/>
            <person name="Ogata M."/>
            <person name="Argunhan B."/>
            <person name="Aoki R."/>
            <person name="Kajiwara S."/>
            <person name="Itoh T."/>
            <person name="Iwasaki H."/>
        </authorList>
    </citation>
    <scope>NUCLEOTIDE SEQUENCE</scope>
    <source>
        <strain evidence="3">N6</strain>
    </source>
</reference>
<name>A0A8H3TQD0_9TREE</name>
<feature type="region of interest" description="Disordered" evidence="1">
    <location>
        <begin position="572"/>
        <end position="592"/>
    </location>
</feature>
<dbReference type="InterPro" id="IPR004343">
    <property type="entry name" value="Plus-3_dom"/>
</dbReference>
<feature type="compositionally biased region" description="Basic and acidic residues" evidence="1">
    <location>
        <begin position="302"/>
        <end position="314"/>
    </location>
</feature>
<feature type="compositionally biased region" description="Basic and acidic residues" evidence="1">
    <location>
        <begin position="391"/>
        <end position="423"/>
    </location>
</feature>
<comment type="caution">
    <text evidence="3">The sequence shown here is derived from an EMBL/GenBank/DDBJ whole genome shotgun (WGS) entry which is preliminary data.</text>
</comment>
<feature type="region of interest" description="Disordered" evidence="1">
    <location>
        <begin position="1"/>
        <end position="168"/>
    </location>
</feature>
<dbReference type="InterPro" id="IPR036128">
    <property type="entry name" value="Plus3-like_sf"/>
</dbReference>